<comment type="caution">
    <text evidence="1">The sequence shown here is derived from an EMBL/GenBank/DDBJ whole genome shotgun (WGS) entry which is preliminary data.</text>
</comment>
<dbReference type="AlphaFoldDB" id="A0A9P4QGU9"/>
<dbReference type="Proteomes" id="UP000799441">
    <property type="component" value="Unassembled WGS sequence"/>
</dbReference>
<accession>A0A9P4QGU9</accession>
<evidence type="ECO:0000313" key="1">
    <source>
        <dbReference type="EMBL" id="KAF2725333.1"/>
    </source>
</evidence>
<name>A0A9P4QGU9_9PEZI</name>
<dbReference type="EMBL" id="MU003768">
    <property type="protein sequence ID" value="KAF2725333.1"/>
    <property type="molecule type" value="Genomic_DNA"/>
</dbReference>
<proteinExistence type="predicted"/>
<organism evidence="1 2">
    <name type="scientific">Polychaeton citri CBS 116435</name>
    <dbReference type="NCBI Taxonomy" id="1314669"/>
    <lineage>
        <taxon>Eukaryota</taxon>
        <taxon>Fungi</taxon>
        <taxon>Dikarya</taxon>
        <taxon>Ascomycota</taxon>
        <taxon>Pezizomycotina</taxon>
        <taxon>Dothideomycetes</taxon>
        <taxon>Dothideomycetidae</taxon>
        <taxon>Capnodiales</taxon>
        <taxon>Capnodiaceae</taxon>
        <taxon>Polychaeton</taxon>
    </lineage>
</organism>
<evidence type="ECO:0000313" key="2">
    <source>
        <dbReference type="Proteomes" id="UP000799441"/>
    </source>
</evidence>
<protein>
    <submittedName>
        <fullName evidence="1">Uncharacterized protein</fullName>
    </submittedName>
</protein>
<keyword evidence="2" id="KW-1185">Reference proteome</keyword>
<gene>
    <name evidence="1" type="ORF">K431DRAFT_100837</name>
</gene>
<reference evidence="1" key="1">
    <citation type="journal article" date="2020" name="Stud. Mycol.">
        <title>101 Dothideomycetes genomes: a test case for predicting lifestyles and emergence of pathogens.</title>
        <authorList>
            <person name="Haridas S."/>
            <person name="Albert R."/>
            <person name="Binder M."/>
            <person name="Bloem J."/>
            <person name="Labutti K."/>
            <person name="Salamov A."/>
            <person name="Andreopoulos B."/>
            <person name="Baker S."/>
            <person name="Barry K."/>
            <person name="Bills G."/>
            <person name="Bluhm B."/>
            <person name="Cannon C."/>
            <person name="Castanera R."/>
            <person name="Culley D."/>
            <person name="Daum C."/>
            <person name="Ezra D."/>
            <person name="Gonzalez J."/>
            <person name="Henrissat B."/>
            <person name="Kuo A."/>
            <person name="Liang C."/>
            <person name="Lipzen A."/>
            <person name="Lutzoni F."/>
            <person name="Magnuson J."/>
            <person name="Mondo S."/>
            <person name="Nolan M."/>
            <person name="Ohm R."/>
            <person name="Pangilinan J."/>
            <person name="Park H.-J."/>
            <person name="Ramirez L."/>
            <person name="Alfaro M."/>
            <person name="Sun H."/>
            <person name="Tritt A."/>
            <person name="Yoshinaga Y."/>
            <person name="Zwiers L.-H."/>
            <person name="Turgeon B."/>
            <person name="Goodwin S."/>
            <person name="Spatafora J."/>
            <person name="Crous P."/>
            <person name="Grigoriev I."/>
        </authorList>
    </citation>
    <scope>NUCLEOTIDE SEQUENCE</scope>
    <source>
        <strain evidence="1">CBS 116435</strain>
    </source>
</reference>
<sequence length="119" mass="13481">MHVCICVYVCVYACACRVERESHRYSPSARWLSLCTMARFHLAERAPFLPPPIPRSLERELALLRAACVKSELRDQSSWGGALVRLPAAAVQPELVQLLDLPRVDRQDVCPYARHRAVP</sequence>